<dbReference type="InParanoid" id="A0A0C3DU47"/>
<sequence length="320" mass="37132">MDDRLTQARVELTRLEEKAQELLKQFLEVRTAMAAQRTKITELIKQRPPIHRLPTELLVSILDLDIAVHPNCHQRKWQLAQVSRRWRDTILDNPIFWTTITLTTLNPSAIRTHLKRNGNLFLDIVIKVEESPSTIFEGLDYFRLPIVMPHAHRWRALEVFDGGGVTYEGGLWTIEEYIEEHIEEFPSLKRAIIPCTASTAYPKFLSPARVPLLEHLELDDCQGWKDFAPPSTLKTLKLTFTECPIHYPSFPYLIPTQTLTTLSLSGMIKWSLRPNSIEFPVLETLILIINRTNDFMQAIVAPNLEHFEYRPCYCSPHHFL</sequence>
<dbReference type="Proteomes" id="UP000053989">
    <property type="component" value="Unassembled WGS sequence"/>
</dbReference>
<evidence type="ECO:0000313" key="4">
    <source>
        <dbReference type="Proteomes" id="UP000053989"/>
    </source>
</evidence>
<accession>A0A0C3DU47</accession>
<evidence type="ECO:0000259" key="2">
    <source>
        <dbReference type="Pfam" id="PF12937"/>
    </source>
</evidence>
<name>A0A0C3DU47_9AGAM</name>
<organism evidence="3 4">
    <name type="scientific">Scleroderma citrinum Foug A</name>
    <dbReference type="NCBI Taxonomy" id="1036808"/>
    <lineage>
        <taxon>Eukaryota</taxon>
        <taxon>Fungi</taxon>
        <taxon>Dikarya</taxon>
        <taxon>Basidiomycota</taxon>
        <taxon>Agaricomycotina</taxon>
        <taxon>Agaricomycetes</taxon>
        <taxon>Agaricomycetidae</taxon>
        <taxon>Boletales</taxon>
        <taxon>Sclerodermatineae</taxon>
        <taxon>Sclerodermataceae</taxon>
        <taxon>Scleroderma</taxon>
    </lineage>
</organism>
<dbReference type="HOGENOM" id="CLU_023752_0_0_1"/>
<reference evidence="3 4" key="1">
    <citation type="submission" date="2014-04" db="EMBL/GenBank/DDBJ databases">
        <authorList>
            <consortium name="DOE Joint Genome Institute"/>
            <person name="Kuo A."/>
            <person name="Kohler A."/>
            <person name="Nagy L.G."/>
            <person name="Floudas D."/>
            <person name="Copeland A."/>
            <person name="Barry K.W."/>
            <person name="Cichocki N."/>
            <person name="Veneault-Fourrey C."/>
            <person name="LaButti K."/>
            <person name="Lindquist E.A."/>
            <person name="Lipzen A."/>
            <person name="Lundell T."/>
            <person name="Morin E."/>
            <person name="Murat C."/>
            <person name="Sun H."/>
            <person name="Tunlid A."/>
            <person name="Henrissat B."/>
            <person name="Grigoriev I.V."/>
            <person name="Hibbett D.S."/>
            <person name="Martin F."/>
            <person name="Nordberg H.P."/>
            <person name="Cantor M.N."/>
            <person name="Hua S.X."/>
        </authorList>
    </citation>
    <scope>NUCLEOTIDE SEQUENCE [LARGE SCALE GENOMIC DNA]</scope>
    <source>
        <strain evidence="3 4">Foug A</strain>
    </source>
</reference>
<dbReference type="Pfam" id="PF12937">
    <property type="entry name" value="F-box-like"/>
    <property type="match status" value="1"/>
</dbReference>
<evidence type="ECO:0000313" key="3">
    <source>
        <dbReference type="EMBL" id="KIM64130.1"/>
    </source>
</evidence>
<evidence type="ECO:0000256" key="1">
    <source>
        <dbReference type="SAM" id="Coils"/>
    </source>
</evidence>
<feature type="coiled-coil region" evidence="1">
    <location>
        <begin position="5"/>
        <end position="32"/>
    </location>
</feature>
<feature type="domain" description="F-box" evidence="2">
    <location>
        <begin position="50"/>
        <end position="102"/>
    </location>
</feature>
<dbReference type="STRING" id="1036808.A0A0C3DU47"/>
<dbReference type="EMBL" id="KN822030">
    <property type="protein sequence ID" value="KIM64130.1"/>
    <property type="molecule type" value="Genomic_DNA"/>
</dbReference>
<keyword evidence="1" id="KW-0175">Coiled coil</keyword>
<dbReference type="SUPFAM" id="SSF52047">
    <property type="entry name" value="RNI-like"/>
    <property type="match status" value="1"/>
</dbReference>
<gene>
    <name evidence="3" type="ORF">SCLCIDRAFT_659561</name>
</gene>
<protein>
    <recommendedName>
        <fullName evidence="2">F-box domain-containing protein</fullName>
    </recommendedName>
</protein>
<reference evidence="4" key="2">
    <citation type="submission" date="2015-01" db="EMBL/GenBank/DDBJ databases">
        <title>Evolutionary Origins and Diversification of the Mycorrhizal Mutualists.</title>
        <authorList>
            <consortium name="DOE Joint Genome Institute"/>
            <consortium name="Mycorrhizal Genomics Consortium"/>
            <person name="Kohler A."/>
            <person name="Kuo A."/>
            <person name="Nagy L.G."/>
            <person name="Floudas D."/>
            <person name="Copeland A."/>
            <person name="Barry K.W."/>
            <person name="Cichocki N."/>
            <person name="Veneault-Fourrey C."/>
            <person name="LaButti K."/>
            <person name="Lindquist E.A."/>
            <person name="Lipzen A."/>
            <person name="Lundell T."/>
            <person name="Morin E."/>
            <person name="Murat C."/>
            <person name="Riley R."/>
            <person name="Ohm R."/>
            <person name="Sun H."/>
            <person name="Tunlid A."/>
            <person name="Henrissat B."/>
            <person name="Grigoriev I.V."/>
            <person name="Hibbett D.S."/>
            <person name="Martin F."/>
        </authorList>
    </citation>
    <scope>NUCLEOTIDE SEQUENCE [LARGE SCALE GENOMIC DNA]</scope>
    <source>
        <strain evidence="4">Foug A</strain>
    </source>
</reference>
<dbReference type="AlphaFoldDB" id="A0A0C3DU47"/>
<dbReference type="InterPro" id="IPR001810">
    <property type="entry name" value="F-box_dom"/>
</dbReference>
<keyword evidence="4" id="KW-1185">Reference proteome</keyword>
<dbReference type="OrthoDB" id="2866718at2759"/>
<proteinExistence type="predicted"/>